<evidence type="ECO:0008006" key="3">
    <source>
        <dbReference type="Google" id="ProtNLM"/>
    </source>
</evidence>
<evidence type="ECO:0000313" key="2">
    <source>
        <dbReference type="Proteomes" id="UP000295096"/>
    </source>
</evidence>
<dbReference type="OrthoDB" id="8446074at2"/>
<gene>
    <name evidence="1" type="ORF">E2C06_34360</name>
</gene>
<proteinExistence type="predicted"/>
<name>A0A4R5Q5C4_9PROT</name>
<dbReference type="AlphaFoldDB" id="A0A4R5Q5C4"/>
<reference evidence="1 2" key="1">
    <citation type="journal article" date="2016" name="J. Microbiol.">
        <title>Dankookia rubra gen. nov., sp. nov., an alphaproteobacterium isolated from sediment of a shallow stream.</title>
        <authorList>
            <person name="Kim W.H."/>
            <person name="Kim D.H."/>
            <person name="Kang K."/>
            <person name="Ahn T.Y."/>
        </authorList>
    </citation>
    <scope>NUCLEOTIDE SEQUENCE [LARGE SCALE GENOMIC DNA]</scope>
    <source>
        <strain evidence="1 2">JCM30602</strain>
    </source>
</reference>
<evidence type="ECO:0000313" key="1">
    <source>
        <dbReference type="EMBL" id="TDH58100.1"/>
    </source>
</evidence>
<keyword evidence="2" id="KW-1185">Reference proteome</keyword>
<dbReference type="Proteomes" id="UP000295096">
    <property type="component" value="Unassembled WGS sequence"/>
</dbReference>
<comment type="caution">
    <text evidence="1">The sequence shown here is derived from an EMBL/GenBank/DDBJ whole genome shotgun (WGS) entry which is preliminary data.</text>
</comment>
<accession>A0A4R5Q5C4</accession>
<sequence>MTGGQAVRRVASGKKLVVRFGRGRLGGTTYLDALAQRAMQAERAVILVDADVRNPSLSRLYPAARVPAGGSPEDFAELMTEVLGTLSDHPGPVSALVDIGGGQDRALADFIRDLNLVGFCQESGVQAVGAYMLGPHPDDLAHALSLRDAGLLDGGSTLLVLSEAVVKRGQTPEMAFAPLRRESAFVGWVEAGALPVPVRNLACLEKVRSLGLGLAEAMAGKAGEDGKPLGPVERFQLKDWFRVFEARHAEADALELLP</sequence>
<protein>
    <recommendedName>
        <fullName evidence="3">MinD/ParA family protein</fullName>
    </recommendedName>
</protein>
<organism evidence="1 2">
    <name type="scientific">Dankookia rubra</name>
    <dbReference type="NCBI Taxonomy" id="1442381"/>
    <lineage>
        <taxon>Bacteria</taxon>
        <taxon>Pseudomonadati</taxon>
        <taxon>Pseudomonadota</taxon>
        <taxon>Alphaproteobacteria</taxon>
        <taxon>Acetobacterales</taxon>
        <taxon>Roseomonadaceae</taxon>
        <taxon>Dankookia</taxon>
    </lineage>
</organism>
<dbReference type="EMBL" id="SMSJ01000154">
    <property type="protein sequence ID" value="TDH58100.1"/>
    <property type="molecule type" value="Genomic_DNA"/>
</dbReference>
<dbReference type="RefSeq" id="WP_133293050.1">
    <property type="nucleotide sequence ID" value="NZ_SMSJ01000154.1"/>
</dbReference>